<dbReference type="PROSITE" id="PS51278">
    <property type="entry name" value="GATASE_TYPE_2"/>
    <property type="match status" value="1"/>
</dbReference>
<feature type="domain" description="Glutamine amidotransferase type-2" evidence="2">
    <location>
        <begin position="2"/>
        <end position="254"/>
    </location>
</feature>
<dbReference type="EMBL" id="CP046172">
    <property type="protein sequence ID" value="QIS12955.1"/>
    <property type="molecule type" value="Genomic_DNA"/>
</dbReference>
<evidence type="ECO:0000313" key="4">
    <source>
        <dbReference type="Proteomes" id="UP000503540"/>
    </source>
</evidence>
<keyword evidence="1 3" id="KW-0315">Glutamine amidotransferase</keyword>
<dbReference type="CDD" id="cd01908">
    <property type="entry name" value="YafJ"/>
    <property type="match status" value="1"/>
</dbReference>
<dbReference type="InterPro" id="IPR026869">
    <property type="entry name" value="EgtC-like"/>
</dbReference>
<name>A0A6G9YI27_9NOCA</name>
<dbReference type="GO" id="GO:0016740">
    <property type="term" value="F:transferase activity"/>
    <property type="evidence" value="ECO:0007669"/>
    <property type="project" value="UniProtKB-KW"/>
</dbReference>
<organism evidence="3 4">
    <name type="scientific">Nocardia arthritidis</name>
    <dbReference type="NCBI Taxonomy" id="228602"/>
    <lineage>
        <taxon>Bacteria</taxon>
        <taxon>Bacillati</taxon>
        <taxon>Actinomycetota</taxon>
        <taxon>Actinomycetes</taxon>
        <taxon>Mycobacteriales</taxon>
        <taxon>Nocardiaceae</taxon>
        <taxon>Nocardia</taxon>
    </lineage>
</organism>
<dbReference type="PANTHER" id="PTHR42824:SF1">
    <property type="entry name" value="GLUTAMINE AMIDOTRANSFERASE YAFJ-RELATED"/>
    <property type="match status" value="1"/>
</dbReference>
<accession>A0A6G9YI27</accession>
<proteinExistence type="predicted"/>
<reference evidence="3 4" key="1">
    <citation type="journal article" date="2019" name="ACS Chem. Biol.">
        <title>Identification and Mobilization of a Cryptic Antibiotic Biosynthesis Gene Locus from a Human-Pathogenic Nocardia Isolate.</title>
        <authorList>
            <person name="Herisse M."/>
            <person name="Ishida K."/>
            <person name="Porter J.L."/>
            <person name="Howden B."/>
            <person name="Hertweck C."/>
            <person name="Stinear T.P."/>
            <person name="Pidot S.J."/>
        </authorList>
    </citation>
    <scope>NUCLEOTIDE SEQUENCE [LARGE SCALE GENOMIC DNA]</scope>
    <source>
        <strain evidence="3 4">AUSMDU00012717</strain>
    </source>
</reference>
<dbReference type="RefSeq" id="WP_167475564.1">
    <property type="nucleotide sequence ID" value="NZ_CP046172.1"/>
</dbReference>
<dbReference type="InterPro" id="IPR029055">
    <property type="entry name" value="Ntn_hydrolases_N"/>
</dbReference>
<dbReference type="AlphaFoldDB" id="A0A6G9YI27"/>
<dbReference type="KEGG" id="nah:F5544_25505"/>
<evidence type="ECO:0000259" key="2">
    <source>
        <dbReference type="PROSITE" id="PS51278"/>
    </source>
</evidence>
<dbReference type="SUPFAM" id="SSF56235">
    <property type="entry name" value="N-terminal nucleophile aminohydrolases (Ntn hydrolases)"/>
    <property type="match status" value="1"/>
</dbReference>
<evidence type="ECO:0000256" key="1">
    <source>
        <dbReference type="ARBA" id="ARBA00022962"/>
    </source>
</evidence>
<dbReference type="Proteomes" id="UP000503540">
    <property type="component" value="Chromosome"/>
</dbReference>
<keyword evidence="4" id="KW-1185">Reference proteome</keyword>
<dbReference type="PANTHER" id="PTHR42824">
    <property type="entry name" value="GLUTAMINE AMIDOTRANSFERASE"/>
    <property type="match status" value="1"/>
</dbReference>
<dbReference type="Pfam" id="PF13230">
    <property type="entry name" value="GATase_4"/>
    <property type="match status" value="1"/>
</dbReference>
<sequence length="287" mass="31768">MCRLFGLSAAPHRVRATFWLLDAPDSLETQSHKQPDGTGLGTYRADGSARVEKQPIAAYEDAAFAREARYRESATFLAHVRHASTGGLDVRNTHPFEQHGRLFAHNGVVHGLDALDAELGDYRKLVGGETDSERVFALITQRVDRNGGDVTAGLVDAVRWIADNIPVYALNVLLTTPTDLWALRYPQTHHLYVLQRHSGGHHGGRHLDHASRTLRVRSAELAERHSVIVASERMDENPDWRELAPGELLHVDGQLRVRSRIVLDSAPRHLLSHADLSPRAAASQAAE</sequence>
<dbReference type="Gene3D" id="3.60.20.10">
    <property type="entry name" value="Glutamine Phosphoribosylpyrophosphate, subunit 1, domain 1"/>
    <property type="match status" value="1"/>
</dbReference>
<gene>
    <name evidence="3" type="ORF">F5544_25505</name>
</gene>
<protein>
    <submittedName>
        <fullName evidence="3">Class II glutamine amidotransferase</fullName>
    </submittedName>
</protein>
<evidence type="ECO:0000313" key="3">
    <source>
        <dbReference type="EMBL" id="QIS12955.1"/>
    </source>
</evidence>
<dbReference type="InterPro" id="IPR017932">
    <property type="entry name" value="GATase_2_dom"/>
</dbReference>
<keyword evidence="3" id="KW-0808">Transferase</keyword>